<gene>
    <name evidence="2" type="ORF">ENS29_13650</name>
</gene>
<dbReference type="AlphaFoldDB" id="A0A7C4W0G3"/>
<dbReference type="EMBL" id="DSUH01000313">
    <property type="protein sequence ID" value="HGU33875.1"/>
    <property type="molecule type" value="Genomic_DNA"/>
</dbReference>
<dbReference type="Pfam" id="PF00583">
    <property type="entry name" value="Acetyltransf_1"/>
    <property type="match status" value="1"/>
</dbReference>
<name>A0A7C4W0G3_9BACT</name>
<accession>A0A7C4W0G3</accession>
<dbReference type="GO" id="GO:0016747">
    <property type="term" value="F:acyltransferase activity, transferring groups other than amino-acyl groups"/>
    <property type="evidence" value="ECO:0007669"/>
    <property type="project" value="InterPro"/>
</dbReference>
<proteinExistence type="predicted"/>
<keyword evidence="2" id="KW-0808">Transferase</keyword>
<dbReference type="PROSITE" id="PS51186">
    <property type="entry name" value="GNAT"/>
    <property type="match status" value="1"/>
</dbReference>
<comment type="caution">
    <text evidence="2">The sequence shown here is derived from an EMBL/GenBank/DDBJ whole genome shotgun (WGS) entry which is preliminary data.</text>
</comment>
<evidence type="ECO:0000313" key="2">
    <source>
        <dbReference type="EMBL" id="HGU33875.1"/>
    </source>
</evidence>
<feature type="domain" description="N-acetyltransferase" evidence="1">
    <location>
        <begin position="15"/>
        <end position="178"/>
    </location>
</feature>
<dbReference type="InterPro" id="IPR000182">
    <property type="entry name" value="GNAT_dom"/>
</dbReference>
<dbReference type="InterPro" id="IPR016181">
    <property type="entry name" value="Acyl_CoA_acyltransferase"/>
</dbReference>
<organism evidence="2">
    <name type="scientific">Desulfatirhabdium butyrativorans</name>
    <dbReference type="NCBI Taxonomy" id="340467"/>
    <lineage>
        <taxon>Bacteria</taxon>
        <taxon>Pseudomonadati</taxon>
        <taxon>Thermodesulfobacteriota</taxon>
        <taxon>Desulfobacteria</taxon>
        <taxon>Desulfobacterales</taxon>
        <taxon>Desulfatirhabdiaceae</taxon>
        <taxon>Desulfatirhabdium</taxon>
    </lineage>
</organism>
<dbReference type="CDD" id="cd04301">
    <property type="entry name" value="NAT_SF"/>
    <property type="match status" value="1"/>
</dbReference>
<dbReference type="Gene3D" id="3.40.630.30">
    <property type="match status" value="1"/>
</dbReference>
<sequence>MKCPKEVVLKNGREAMIRALEPSDQQALIRFYEKVPESDRWFMRYDVLDPKTIQKWIDGIDTGTVHSLIALCDGEIVGHASLHLRQAGCTKHIGRIRIMILPEVRHMRLGTWMMLDIIKLAMDLGLEELRADFVAGIEDAAIEAAVKLDFFERAELRNYVKDSCGNLHHLVIMSKRLHKNWGDF</sequence>
<evidence type="ECO:0000259" key="1">
    <source>
        <dbReference type="PROSITE" id="PS51186"/>
    </source>
</evidence>
<dbReference type="SUPFAM" id="SSF55729">
    <property type="entry name" value="Acyl-CoA N-acyltransferases (Nat)"/>
    <property type="match status" value="1"/>
</dbReference>
<reference evidence="2" key="1">
    <citation type="journal article" date="2020" name="mSystems">
        <title>Genome- and Community-Level Interaction Insights into Carbon Utilization and Element Cycling Functions of Hydrothermarchaeota in Hydrothermal Sediment.</title>
        <authorList>
            <person name="Zhou Z."/>
            <person name="Liu Y."/>
            <person name="Xu W."/>
            <person name="Pan J."/>
            <person name="Luo Z.H."/>
            <person name="Li M."/>
        </authorList>
    </citation>
    <scope>NUCLEOTIDE SEQUENCE [LARGE SCALE GENOMIC DNA]</scope>
    <source>
        <strain evidence="2">SpSt-477</strain>
    </source>
</reference>
<protein>
    <submittedName>
        <fullName evidence="2">GNAT family N-acetyltransferase</fullName>
    </submittedName>
</protein>